<organism evidence="3 4">
    <name type="scientific">Asticcacaulis taihuensis</name>
    <dbReference type="NCBI Taxonomy" id="260084"/>
    <lineage>
        <taxon>Bacteria</taxon>
        <taxon>Pseudomonadati</taxon>
        <taxon>Pseudomonadota</taxon>
        <taxon>Alphaproteobacteria</taxon>
        <taxon>Caulobacterales</taxon>
        <taxon>Caulobacteraceae</taxon>
        <taxon>Asticcacaulis</taxon>
    </lineage>
</organism>
<accession>A0A1G4S4B1</accession>
<feature type="region of interest" description="Disordered" evidence="1">
    <location>
        <begin position="107"/>
        <end position="129"/>
    </location>
</feature>
<evidence type="ECO:0000313" key="3">
    <source>
        <dbReference type="EMBL" id="SCW63485.1"/>
    </source>
</evidence>
<evidence type="ECO:0000256" key="2">
    <source>
        <dbReference type="SAM" id="SignalP"/>
    </source>
</evidence>
<feature type="compositionally biased region" description="Polar residues" evidence="1">
    <location>
        <begin position="115"/>
        <end position="129"/>
    </location>
</feature>
<feature type="region of interest" description="Disordered" evidence="1">
    <location>
        <begin position="170"/>
        <end position="190"/>
    </location>
</feature>
<protein>
    <submittedName>
        <fullName evidence="3">Uncharacterized protein</fullName>
    </submittedName>
</protein>
<evidence type="ECO:0000313" key="4">
    <source>
        <dbReference type="Proteomes" id="UP000199150"/>
    </source>
</evidence>
<dbReference type="AlphaFoldDB" id="A0A1G4S4B1"/>
<feature type="chain" id="PRO_5011556804" evidence="2">
    <location>
        <begin position="28"/>
        <end position="190"/>
    </location>
</feature>
<gene>
    <name evidence="3" type="ORF">SAMN02927928_2379</name>
</gene>
<evidence type="ECO:0000256" key="1">
    <source>
        <dbReference type="SAM" id="MobiDB-lite"/>
    </source>
</evidence>
<dbReference type="STRING" id="260084.SAMN02927928_2379"/>
<keyword evidence="4" id="KW-1185">Reference proteome</keyword>
<dbReference type="EMBL" id="FMTS01000003">
    <property type="protein sequence ID" value="SCW63485.1"/>
    <property type="molecule type" value="Genomic_DNA"/>
</dbReference>
<keyword evidence="2" id="KW-0732">Signal</keyword>
<sequence>MLKSVLQTTAIITLTAGLGLSPLAASAQILGGSGSLGGSVGGAVGGLTGQAQGSAGLGAQTDLGGATQTVDGAAGDIRQDVNTLHRQTNDTVSEAKGATRIDGAANAAGSLSASPDNVTGQAAANGNASAEVNPGAITGAVDSTVNHVRQDARTATGQVKDTATSAVNAAGNTSASADAQADAKADVENK</sequence>
<name>A0A1G4S4B1_9CAUL</name>
<dbReference type="Proteomes" id="UP000199150">
    <property type="component" value="Unassembled WGS sequence"/>
</dbReference>
<proteinExistence type="predicted"/>
<feature type="compositionally biased region" description="Basic and acidic residues" evidence="1">
    <location>
        <begin position="181"/>
        <end position="190"/>
    </location>
</feature>
<dbReference type="RefSeq" id="WP_090648084.1">
    <property type="nucleotide sequence ID" value="NZ_CBCRYE010000001.1"/>
</dbReference>
<feature type="signal peptide" evidence="2">
    <location>
        <begin position="1"/>
        <end position="27"/>
    </location>
</feature>
<reference evidence="4" key="1">
    <citation type="submission" date="2016-10" db="EMBL/GenBank/DDBJ databases">
        <authorList>
            <person name="Varghese N."/>
            <person name="Submissions S."/>
        </authorList>
    </citation>
    <scope>NUCLEOTIDE SEQUENCE [LARGE SCALE GENOMIC DNA]</scope>
    <source>
        <strain evidence="4">CGMCC 1.3431</strain>
    </source>
</reference>